<feature type="domain" description="WSC" evidence="7">
    <location>
        <begin position="70"/>
        <end position="164"/>
    </location>
</feature>
<name>A0A336ML63_CULSO</name>
<dbReference type="VEuPathDB" id="VectorBase:CSON000847"/>
<gene>
    <name evidence="9" type="primary">CSON000847</name>
</gene>
<evidence type="ECO:0000313" key="8">
    <source>
        <dbReference type="EMBL" id="SSX09198.1"/>
    </source>
</evidence>
<dbReference type="InterPro" id="IPR051836">
    <property type="entry name" value="Kremen_rcpt"/>
</dbReference>
<keyword evidence="4" id="KW-1133">Transmembrane helix</keyword>
<evidence type="ECO:0000256" key="3">
    <source>
        <dbReference type="ARBA" id="ARBA00022729"/>
    </source>
</evidence>
<dbReference type="GO" id="GO:0005886">
    <property type="term" value="C:plasma membrane"/>
    <property type="evidence" value="ECO:0007669"/>
    <property type="project" value="TreeGrafter"/>
</dbReference>
<keyword evidence="5" id="KW-0472">Membrane</keyword>
<evidence type="ECO:0000256" key="2">
    <source>
        <dbReference type="ARBA" id="ARBA00022692"/>
    </source>
</evidence>
<dbReference type="AlphaFoldDB" id="A0A336ML63"/>
<dbReference type="Pfam" id="PF01822">
    <property type="entry name" value="WSC"/>
    <property type="match status" value="1"/>
</dbReference>
<dbReference type="PROSITE" id="PS51212">
    <property type="entry name" value="WSC"/>
    <property type="match status" value="1"/>
</dbReference>
<reference evidence="9" key="2">
    <citation type="submission" date="2018-07" db="EMBL/GenBank/DDBJ databases">
        <authorList>
            <person name="Quirk P.G."/>
            <person name="Krulwich T.A."/>
        </authorList>
    </citation>
    <scope>NUCLEOTIDE SEQUENCE</scope>
</reference>
<keyword evidence="2" id="KW-0812">Transmembrane</keyword>
<dbReference type="EMBL" id="UFQS01001138">
    <property type="protein sequence ID" value="SSX09198.1"/>
    <property type="molecule type" value="Genomic_DNA"/>
</dbReference>
<dbReference type="InterPro" id="IPR002889">
    <property type="entry name" value="WSC_carb-bd"/>
</dbReference>
<sequence length="204" mass="22963">MQLKCIFSAIVEFVELTSQKMFNSKSFKVLLVAIPAATGLGFLAQRQIGTVECKESSPDTITIKRQKRQFGKYLGCFEDREENRNFKGYIQKSHFNTIESCCETCRKGGFVYAGTAGIWCVCGNKYPDAKTNPKISEDRCCDTCSGNPKQKCGGNYVFSVFETGNEQYTFDKDGKQIGESFIPASPYDFWGHFKPKGSEHGWHD</sequence>
<dbReference type="EMBL" id="UFQT01001138">
    <property type="protein sequence ID" value="SSX29107.1"/>
    <property type="molecule type" value="Genomic_DNA"/>
</dbReference>
<organism evidence="9">
    <name type="scientific">Culicoides sonorensis</name>
    <name type="common">Biting midge</name>
    <dbReference type="NCBI Taxonomy" id="179676"/>
    <lineage>
        <taxon>Eukaryota</taxon>
        <taxon>Metazoa</taxon>
        <taxon>Ecdysozoa</taxon>
        <taxon>Arthropoda</taxon>
        <taxon>Hexapoda</taxon>
        <taxon>Insecta</taxon>
        <taxon>Pterygota</taxon>
        <taxon>Neoptera</taxon>
        <taxon>Endopterygota</taxon>
        <taxon>Diptera</taxon>
        <taxon>Nematocera</taxon>
        <taxon>Chironomoidea</taxon>
        <taxon>Ceratopogonidae</taxon>
        <taxon>Ceratopogoninae</taxon>
        <taxon>Culicoides</taxon>
        <taxon>Monoculicoides</taxon>
    </lineage>
</organism>
<evidence type="ECO:0000256" key="6">
    <source>
        <dbReference type="ARBA" id="ARBA00023180"/>
    </source>
</evidence>
<reference evidence="8" key="1">
    <citation type="submission" date="2018-04" db="EMBL/GenBank/DDBJ databases">
        <authorList>
            <person name="Go L.Y."/>
            <person name="Mitchell J.A."/>
        </authorList>
    </citation>
    <scope>NUCLEOTIDE SEQUENCE</scope>
    <source>
        <tissue evidence="8">Whole organism</tissue>
    </source>
</reference>
<keyword evidence="6" id="KW-0325">Glycoprotein</keyword>
<dbReference type="SMART" id="SM00321">
    <property type="entry name" value="WSC"/>
    <property type="match status" value="1"/>
</dbReference>
<evidence type="ECO:0000256" key="4">
    <source>
        <dbReference type="ARBA" id="ARBA00022989"/>
    </source>
</evidence>
<dbReference type="PANTHER" id="PTHR24269">
    <property type="entry name" value="KREMEN PROTEIN"/>
    <property type="match status" value="1"/>
</dbReference>
<evidence type="ECO:0000256" key="1">
    <source>
        <dbReference type="ARBA" id="ARBA00004167"/>
    </source>
</evidence>
<evidence type="ECO:0000259" key="7">
    <source>
        <dbReference type="PROSITE" id="PS51212"/>
    </source>
</evidence>
<proteinExistence type="predicted"/>
<evidence type="ECO:0000256" key="5">
    <source>
        <dbReference type="ARBA" id="ARBA00023136"/>
    </source>
</evidence>
<keyword evidence="3" id="KW-0732">Signal</keyword>
<evidence type="ECO:0000313" key="9">
    <source>
        <dbReference type="EMBL" id="SSX29107.1"/>
    </source>
</evidence>
<comment type="subcellular location">
    <subcellularLocation>
        <location evidence="1">Membrane</location>
        <topology evidence="1">Single-pass membrane protein</topology>
    </subcellularLocation>
</comment>
<protein>
    <submittedName>
        <fullName evidence="9">CSON000847 protein</fullName>
    </submittedName>
</protein>
<accession>A0A336ML63</accession>
<dbReference type="PANTHER" id="PTHR24269:SF16">
    <property type="entry name" value="PROTEIN SLG1"/>
    <property type="match status" value="1"/>
</dbReference>